<evidence type="ECO:0000313" key="1">
    <source>
        <dbReference type="EMBL" id="KAI3692512.1"/>
    </source>
</evidence>
<reference evidence="1 2" key="2">
    <citation type="journal article" date="2022" name="Mol. Ecol. Resour.">
        <title>The genomes of chicory, endive, great burdock and yacon provide insights into Asteraceae paleo-polyploidization history and plant inulin production.</title>
        <authorList>
            <person name="Fan W."/>
            <person name="Wang S."/>
            <person name="Wang H."/>
            <person name="Wang A."/>
            <person name="Jiang F."/>
            <person name="Liu H."/>
            <person name="Zhao H."/>
            <person name="Xu D."/>
            <person name="Zhang Y."/>
        </authorList>
    </citation>
    <scope>NUCLEOTIDE SEQUENCE [LARGE SCALE GENOMIC DNA]</scope>
    <source>
        <strain evidence="2">cv. Niubang</strain>
    </source>
</reference>
<dbReference type="EMBL" id="CM042057">
    <property type="protein sequence ID" value="KAI3692512.1"/>
    <property type="molecule type" value="Genomic_DNA"/>
</dbReference>
<organism evidence="1 2">
    <name type="scientific">Arctium lappa</name>
    <name type="common">Greater burdock</name>
    <name type="synonym">Lappa major</name>
    <dbReference type="NCBI Taxonomy" id="4217"/>
    <lineage>
        <taxon>Eukaryota</taxon>
        <taxon>Viridiplantae</taxon>
        <taxon>Streptophyta</taxon>
        <taxon>Embryophyta</taxon>
        <taxon>Tracheophyta</taxon>
        <taxon>Spermatophyta</taxon>
        <taxon>Magnoliopsida</taxon>
        <taxon>eudicotyledons</taxon>
        <taxon>Gunneridae</taxon>
        <taxon>Pentapetalae</taxon>
        <taxon>asterids</taxon>
        <taxon>campanulids</taxon>
        <taxon>Asterales</taxon>
        <taxon>Asteraceae</taxon>
        <taxon>Carduoideae</taxon>
        <taxon>Cardueae</taxon>
        <taxon>Arctiinae</taxon>
        <taxon>Arctium</taxon>
    </lineage>
</organism>
<comment type="caution">
    <text evidence="1">The sequence shown here is derived from an EMBL/GenBank/DDBJ whole genome shotgun (WGS) entry which is preliminary data.</text>
</comment>
<proteinExistence type="predicted"/>
<sequence length="275" mass="30754">MDGNKDEALTCLKIGKDALRLNDRARALKFISKAQRLDPSLPVDDLLSTLLGNPVNDSSKSSETGDDSGVRRRVPATGSSTRSGSGTYTEEQITIVAEIKRKKDFYEILDLEKTCSVEDVRKAYRKLSLKVHPDKNNAPGSDEAFKKVSMAFQCLSVDEDRKKYDGIRSDEHVYQNQTTDHNVHQEFGNGVYNYDGDVDAETIFRNFFYGETNHRPTTSRCTGHCSETRTARNSPGGLDPNVLVPVLLVVLAVLVCLLAFDAMFKQSIDEVWFFD</sequence>
<name>A0ACB8Z3E2_ARCLA</name>
<gene>
    <name evidence="1" type="ORF">L6452_32329</name>
</gene>
<evidence type="ECO:0000313" key="2">
    <source>
        <dbReference type="Proteomes" id="UP001055879"/>
    </source>
</evidence>
<dbReference type="Proteomes" id="UP001055879">
    <property type="component" value="Linkage Group LG11"/>
</dbReference>
<accession>A0ACB8Z3E2</accession>
<keyword evidence="2" id="KW-1185">Reference proteome</keyword>
<reference evidence="2" key="1">
    <citation type="journal article" date="2022" name="Mol. Ecol. Resour.">
        <title>The genomes of chicory, endive, great burdock and yacon provide insights into Asteraceae palaeo-polyploidization history and plant inulin production.</title>
        <authorList>
            <person name="Fan W."/>
            <person name="Wang S."/>
            <person name="Wang H."/>
            <person name="Wang A."/>
            <person name="Jiang F."/>
            <person name="Liu H."/>
            <person name="Zhao H."/>
            <person name="Xu D."/>
            <person name="Zhang Y."/>
        </authorList>
    </citation>
    <scope>NUCLEOTIDE SEQUENCE [LARGE SCALE GENOMIC DNA]</scope>
    <source>
        <strain evidence="2">cv. Niubang</strain>
    </source>
</reference>
<protein>
    <submittedName>
        <fullName evidence="1">Uncharacterized protein</fullName>
    </submittedName>
</protein>